<feature type="transmembrane region" description="Helical" evidence="1">
    <location>
        <begin position="87"/>
        <end position="108"/>
    </location>
</feature>
<proteinExistence type="predicted"/>
<dbReference type="EMBL" id="HBIU01029471">
    <property type="protein sequence ID" value="CAE0634855.1"/>
    <property type="molecule type" value="Transcribed_RNA"/>
</dbReference>
<keyword evidence="1" id="KW-0472">Membrane</keyword>
<feature type="transmembrane region" description="Helical" evidence="1">
    <location>
        <begin position="57"/>
        <end position="75"/>
    </location>
</feature>
<organism evidence="2">
    <name type="scientific">Heterosigma akashiwo</name>
    <name type="common">Chromophytic alga</name>
    <name type="synonym">Heterosigma carterae</name>
    <dbReference type="NCBI Taxonomy" id="2829"/>
    <lineage>
        <taxon>Eukaryota</taxon>
        <taxon>Sar</taxon>
        <taxon>Stramenopiles</taxon>
        <taxon>Ochrophyta</taxon>
        <taxon>Raphidophyceae</taxon>
        <taxon>Chattonellales</taxon>
        <taxon>Chattonellaceae</taxon>
        <taxon>Heterosigma</taxon>
    </lineage>
</organism>
<evidence type="ECO:0000256" key="1">
    <source>
        <dbReference type="SAM" id="Phobius"/>
    </source>
</evidence>
<sequence>MGGGIIVIEEAKKGVLISISAALSCWKVKKVRIFILKTVWAVFLTVILTRICTSVLLFLPRFILILVGLVVPTAWEGQKALGEWSTNVGIAIGRVAGPFAVALMRYIIYTPLETAFFDSLEAKDPEFANSLKSKKPRSFWDTFPKMVLSAVRSLLVSPFALLLKVLVPGGGTLLATYFLYRAARRYTSRPAATVAAVAVGGLLRLPPRTQGLLQGSFQVFLSQMFIFDELMLPYLSRLRLTRAGERALVYGARLPLALGFLLPYAAAFALPYVGAFSWLVAFPAAAHLALEVERRGGAAVAGDDDGKEDRKKA</sequence>
<name>A0A6V1RJL9_HETAK</name>
<feature type="transmembrane region" description="Helical" evidence="1">
    <location>
        <begin position="155"/>
        <end position="179"/>
    </location>
</feature>
<keyword evidence="1" id="KW-0812">Transmembrane</keyword>
<keyword evidence="1" id="KW-1133">Transmembrane helix</keyword>
<protein>
    <submittedName>
        <fullName evidence="2">Uncharacterized protein</fullName>
    </submittedName>
</protein>
<feature type="transmembrane region" description="Helical" evidence="1">
    <location>
        <begin position="33"/>
        <end position="51"/>
    </location>
</feature>
<accession>A0A6V1RJL9</accession>
<dbReference type="AlphaFoldDB" id="A0A6V1RJL9"/>
<evidence type="ECO:0000313" key="2">
    <source>
        <dbReference type="EMBL" id="CAE0634855.1"/>
    </source>
</evidence>
<reference evidence="2" key="1">
    <citation type="submission" date="2021-01" db="EMBL/GenBank/DDBJ databases">
        <authorList>
            <person name="Corre E."/>
            <person name="Pelletier E."/>
            <person name="Niang G."/>
            <person name="Scheremetjew M."/>
            <person name="Finn R."/>
            <person name="Kale V."/>
            <person name="Holt S."/>
            <person name="Cochrane G."/>
            <person name="Meng A."/>
            <person name="Brown T."/>
            <person name="Cohen L."/>
        </authorList>
    </citation>
    <scope>NUCLEOTIDE SEQUENCE</scope>
    <source>
        <strain evidence="2">CCMP3107</strain>
    </source>
</reference>
<gene>
    <name evidence="2" type="ORF">HAKA00212_LOCUS13595</name>
</gene>